<reference evidence="1" key="1">
    <citation type="submission" date="2021-06" db="EMBL/GenBank/DDBJ databases">
        <authorList>
            <person name="Kallberg Y."/>
            <person name="Tangrot J."/>
            <person name="Rosling A."/>
        </authorList>
    </citation>
    <scope>NUCLEOTIDE SEQUENCE</scope>
    <source>
        <strain evidence="1">MA453B</strain>
    </source>
</reference>
<organism evidence="1 2">
    <name type="scientific">Dentiscutata erythropus</name>
    <dbReference type="NCBI Taxonomy" id="1348616"/>
    <lineage>
        <taxon>Eukaryota</taxon>
        <taxon>Fungi</taxon>
        <taxon>Fungi incertae sedis</taxon>
        <taxon>Mucoromycota</taxon>
        <taxon>Glomeromycotina</taxon>
        <taxon>Glomeromycetes</taxon>
        <taxon>Diversisporales</taxon>
        <taxon>Gigasporaceae</taxon>
        <taxon>Dentiscutata</taxon>
    </lineage>
</organism>
<keyword evidence="2" id="KW-1185">Reference proteome</keyword>
<feature type="non-terminal residue" evidence="1">
    <location>
        <position position="1"/>
    </location>
</feature>
<protein>
    <submittedName>
        <fullName evidence="1">23579_t:CDS:1</fullName>
    </submittedName>
</protein>
<name>A0A9N9PAD2_9GLOM</name>
<dbReference type="AlphaFoldDB" id="A0A9N9PAD2"/>
<gene>
    <name evidence="1" type="ORF">DERYTH_LOCUS22781</name>
</gene>
<evidence type="ECO:0000313" key="2">
    <source>
        <dbReference type="Proteomes" id="UP000789405"/>
    </source>
</evidence>
<proteinExistence type="predicted"/>
<evidence type="ECO:0000313" key="1">
    <source>
        <dbReference type="EMBL" id="CAG8797950.1"/>
    </source>
</evidence>
<comment type="caution">
    <text evidence="1">The sequence shown here is derived from an EMBL/GenBank/DDBJ whole genome shotgun (WGS) entry which is preliminary data.</text>
</comment>
<dbReference type="OrthoDB" id="2437262at2759"/>
<accession>A0A9N9PAD2</accession>
<sequence length="272" mass="32060">MAKQSKEEKDLLQFEVDLTLQVENIQDIFERPIEIAKQYISPSFHNLWKITITTTQYHILNYKHKFIPTSTPTQRKGLTDMDQPYLTESLTYLERRFNLFFEFGGGGSKKSRPIVGMYSAPIKRLSVFLLVILKDWMTSLEQYFNVNWIPLRDNFQLIYQVEKIKNQFNYVVTGNFEFLYTKFTHPEILSAFDYLNNHTIPIKSYFGFNKPKIRFILALVIDNNYFKALGKIYKQKRGIAMGTNTAVHIAQLTCFAHELVAINNRLFNNIFY</sequence>
<dbReference type="Proteomes" id="UP000789405">
    <property type="component" value="Unassembled WGS sequence"/>
</dbReference>
<dbReference type="EMBL" id="CAJVPY010032591">
    <property type="protein sequence ID" value="CAG8797950.1"/>
    <property type="molecule type" value="Genomic_DNA"/>
</dbReference>